<evidence type="ECO:0000256" key="4">
    <source>
        <dbReference type="ARBA" id="ARBA00035174"/>
    </source>
</evidence>
<dbReference type="InterPro" id="IPR026569">
    <property type="entry name" value="Ribosomal_bL28"/>
</dbReference>
<evidence type="ECO:0000313" key="6">
    <source>
        <dbReference type="Proteomes" id="UP000034406"/>
    </source>
</evidence>
<organism evidence="5 6">
    <name type="scientific">Candidatus Shapirobacteria bacterium GW2011_GWE2_38_30</name>
    <dbReference type="NCBI Taxonomy" id="1618490"/>
    <lineage>
        <taxon>Bacteria</taxon>
        <taxon>Candidatus Shapironibacteriota</taxon>
    </lineage>
</organism>
<gene>
    <name evidence="5" type="ORF">US90_C0018G0010</name>
</gene>
<comment type="caution">
    <text evidence="5">The sequence shown here is derived from an EMBL/GenBank/DDBJ whole genome shotgun (WGS) entry which is preliminary data.</text>
</comment>
<keyword evidence="3" id="KW-0687">Ribonucleoprotein</keyword>
<dbReference type="Gene3D" id="2.30.170.40">
    <property type="entry name" value="Ribosomal protein L28/L24"/>
    <property type="match status" value="1"/>
</dbReference>
<dbReference type="InterPro" id="IPR050096">
    <property type="entry name" value="Bacterial_rp_bL28"/>
</dbReference>
<dbReference type="AlphaFoldDB" id="A0A0G0MW70"/>
<comment type="similarity">
    <text evidence="1">Belongs to the bacterial ribosomal protein bL28 family.</text>
</comment>
<dbReference type="EMBL" id="LBUT01000018">
    <property type="protein sequence ID" value="KKQ69166.1"/>
    <property type="molecule type" value="Genomic_DNA"/>
</dbReference>
<dbReference type="GO" id="GO:1990904">
    <property type="term" value="C:ribonucleoprotein complex"/>
    <property type="evidence" value="ECO:0007669"/>
    <property type="project" value="UniProtKB-KW"/>
</dbReference>
<reference evidence="5 6" key="1">
    <citation type="journal article" date="2015" name="Nature">
        <title>rRNA introns, odd ribosomes, and small enigmatic genomes across a large radiation of phyla.</title>
        <authorList>
            <person name="Brown C.T."/>
            <person name="Hug L.A."/>
            <person name="Thomas B.C."/>
            <person name="Sharon I."/>
            <person name="Castelle C.J."/>
            <person name="Singh A."/>
            <person name="Wilkins M.J."/>
            <person name="Williams K.H."/>
            <person name="Banfield J.F."/>
        </authorList>
    </citation>
    <scope>NUCLEOTIDE SEQUENCE [LARGE SCALE GENOMIC DNA]</scope>
</reference>
<dbReference type="Pfam" id="PF00830">
    <property type="entry name" value="Ribosomal_L28"/>
    <property type="match status" value="1"/>
</dbReference>
<dbReference type="STRING" id="1618490.US90_C0018G0010"/>
<evidence type="ECO:0000313" key="5">
    <source>
        <dbReference type="EMBL" id="KKQ69166.1"/>
    </source>
</evidence>
<dbReference type="InterPro" id="IPR001383">
    <property type="entry name" value="Ribosomal_bL28_bact-type"/>
</dbReference>
<evidence type="ECO:0000256" key="2">
    <source>
        <dbReference type="ARBA" id="ARBA00022980"/>
    </source>
</evidence>
<sequence>MRTCSICQKGTSIGRNRSHAQNRTPRTFKANIQKVTLTVGGDKISGNFCTKCLKRIKKDVKDSAVVTA</sequence>
<dbReference type="PANTHER" id="PTHR39080">
    <property type="entry name" value="50S RIBOSOMAL PROTEIN L28"/>
    <property type="match status" value="1"/>
</dbReference>
<protein>
    <recommendedName>
        <fullName evidence="4">Large ribosomal subunit protein bL28</fullName>
    </recommendedName>
</protein>
<dbReference type="GO" id="GO:0005840">
    <property type="term" value="C:ribosome"/>
    <property type="evidence" value="ECO:0007669"/>
    <property type="project" value="UniProtKB-KW"/>
</dbReference>
<keyword evidence="2 5" id="KW-0689">Ribosomal protein</keyword>
<evidence type="ECO:0000256" key="3">
    <source>
        <dbReference type="ARBA" id="ARBA00023274"/>
    </source>
</evidence>
<dbReference type="PANTHER" id="PTHR39080:SF1">
    <property type="entry name" value="LARGE RIBOSOMAL SUBUNIT PROTEIN BL28A"/>
    <property type="match status" value="1"/>
</dbReference>
<dbReference type="NCBIfam" id="TIGR00009">
    <property type="entry name" value="L28"/>
    <property type="match status" value="1"/>
</dbReference>
<proteinExistence type="inferred from homology"/>
<dbReference type="GO" id="GO:0006412">
    <property type="term" value="P:translation"/>
    <property type="evidence" value="ECO:0007669"/>
    <property type="project" value="InterPro"/>
</dbReference>
<accession>A0A0G0MW70</accession>
<dbReference type="GO" id="GO:0003735">
    <property type="term" value="F:structural constituent of ribosome"/>
    <property type="evidence" value="ECO:0007669"/>
    <property type="project" value="InterPro"/>
</dbReference>
<dbReference type="SUPFAM" id="SSF143800">
    <property type="entry name" value="L28p-like"/>
    <property type="match status" value="1"/>
</dbReference>
<dbReference type="Proteomes" id="UP000034406">
    <property type="component" value="Unassembled WGS sequence"/>
</dbReference>
<dbReference type="InterPro" id="IPR037147">
    <property type="entry name" value="Ribosomal_bL28_sf"/>
</dbReference>
<name>A0A0G0MW70_9BACT</name>
<evidence type="ECO:0000256" key="1">
    <source>
        <dbReference type="ARBA" id="ARBA00008760"/>
    </source>
</evidence>
<dbReference type="InterPro" id="IPR034704">
    <property type="entry name" value="Ribosomal_bL28/bL31-like_sf"/>
</dbReference>